<keyword evidence="4" id="KW-1185">Reference proteome</keyword>
<organism evidence="3 4">
    <name type="scientific">Athelia psychrophila</name>
    <dbReference type="NCBI Taxonomy" id="1759441"/>
    <lineage>
        <taxon>Eukaryota</taxon>
        <taxon>Fungi</taxon>
        <taxon>Dikarya</taxon>
        <taxon>Basidiomycota</taxon>
        <taxon>Agaricomycotina</taxon>
        <taxon>Agaricomycetes</taxon>
        <taxon>Agaricomycetidae</taxon>
        <taxon>Atheliales</taxon>
        <taxon>Atheliaceae</taxon>
        <taxon>Athelia</taxon>
    </lineage>
</organism>
<feature type="domain" description="RDRP core" evidence="2">
    <location>
        <begin position="37"/>
        <end position="255"/>
    </location>
</feature>
<dbReference type="InterPro" id="IPR057596">
    <property type="entry name" value="RDRP_core"/>
</dbReference>
<keyword evidence="1" id="KW-0808">Transferase</keyword>
<comment type="similarity">
    <text evidence="1">Belongs to the RdRP family.</text>
</comment>
<comment type="catalytic activity">
    <reaction evidence="1">
        <text>RNA(n) + a ribonucleoside 5'-triphosphate = RNA(n+1) + diphosphate</text>
        <dbReference type="Rhea" id="RHEA:21248"/>
        <dbReference type="Rhea" id="RHEA-COMP:14527"/>
        <dbReference type="Rhea" id="RHEA-COMP:17342"/>
        <dbReference type="ChEBI" id="CHEBI:33019"/>
        <dbReference type="ChEBI" id="CHEBI:61557"/>
        <dbReference type="ChEBI" id="CHEBI:140395"/>
        <dbReference type="EC" id="2.7.7.48"/>
    </reaction>
</comment>
<reference evidence="3 4" key="1">
    <citation type="journal article" date="2016" name="Mol. Biol. Evol.">
        <title>Comparative Genomics of Early-Diverging Mushroom-Forming Fungi Provides Insights into the Origins of Lignocellulose Decay Capabilities.</title>
        <authorList>
            <person name="Nagy L.G."/>
            <person name="Riley R."/>
            <person name="Tritt A."/>
            <person name="Adam C."/>
            <person name="Daum C."/>
            <person name="Floudas D."/>
            <person name="Sun H."/>
            <person name="Yadav J.S."/>
            <person name="Pangilinan J."/>
            <person name="Larsson K.H."/>
            <person name="Matsuura K."/>
            <person name="Barry K."/>
            <person name="Labutti K."/>
            <person name="Kuo R."/>
            <person name="Ohm R.A."/>
            <person name="Bhattacharya S.S."/>
            <person name="Shirouzu T."/>
            <person name="Yoshinaga Y."/>
            <person name="Martin F.M."/>
            <person name="Grigoriev I.V."/>
            <person name="Hibbett D.S."/>
        </authorList>
    </citation>
    <scope>NUCLEOTIDE SEQUENCE [LARGE SCALE GENOMIC DNA]</scope>
    <source>
        <strain evidence="3 4">CBS 109695</strain>
    </source>
</reference>
<keyword evidence="1" id="KW-0694">RNA-binding</keyword>
<accession>A0A166RAD6</accession>
<protein>
    <recommendedName>
        <fullName evidence="1">RNA-dependent RNA polymerase</fullName>
        <ecNumber evidence="1">2.7.7.48</ecNumber>
    </recommendedName>
</protein>
<dbReference type="GO" id="GO:0003723">
    <property type="term" value="F:RNA binding"/>
    <property type="evidence" value="ECO:0007669"/>
    <property type="project" value="UniProtKB-KW"/>
</dbReference>
<dbReference type="AlphaFoldDB" id="A0A166RAD6"/>
<keyword evidence="1" id="KW-0696">RNA-directed RNA polymerase</keyword>
<proteinExistence type="inferred from homology"/>
<name>A0A166RAD6_9AGAM</name>
<dbReference type="Proteomes" id="UP000076532">
    <property type="component" value="Unassembled WGS sequence"/>
</dbReference>
<dbReference type="Pfam" id="PF05183">
    <property type="entry name" value="RdRP"/>
    <property type="match status" value="1"/>
</dbReference>
<gene>
    <name evidence="3" type="ORF">FIBSPDRAFT_947970</name>
</gene>
<dbReference type="GO" id="GO:0003968">
    <property type="term" value="F:RNA-directed RNA polymerase activity"/>
    <property type="evidence" value="ECO:0007669"/>
    <property type="project" value="UniProtKB-KW"/>
</dbReference>
<evidence type="ECO:0000313" key="3">
    <source>
        <dbReference type="EMBL" id="KZP28068.1"/>
    </source>
</evidence>
<evidence type="ECO:0000259" key="2">
    <source>
        <dbReference type="Pfam" id="PF05183"/>
    </source>
</evidence>
<dbReference type="EC" id="2.7.7.48" evidence="1"/>
<dbReference type="EMBL" id="KV417505">
    <property type="protein sequence ID" value="KZP28068.1"/>
    <property type="molecule type" value="Genomic_DNA"/>
</dbReference>
<evidence type="ECO:0000256" key="1">
    <source>
        <dbReference type="RuleBase" id="RU363098"/>
    </source>
</evidence>
<dbReference type="OrthoDB" id="10055769at2759"/>
<sequence length="360" mass="41067">MAVGCASRKKQNTKMVLWTLTTHGRSIAWWDEANNPYERLGDDRIQVKSSWCEFATTGGADTDIILRDALLTRNPCKFPTDTRESEGMSSSAPVYKPQLANYTDVIVCSVKGHRRLADWLAGGQRFLRFYSSGTVRNANEIFSHETEDVTEDFTQKARTGAHVMELVESEHPIPQTRKLQEYLLGGIQATSVVGVYSAFHDYAIYALGYTHPETIRLTYMLCALLDPFKNGRVSIDGVMFRDLAKYGKRLSAWKKSKENDDFHVNSTYNTLNPKRGHKLEQFIVDEFCKQAKDEGNVQKDAIRDSFQHRGRTVVDPHLTQPWYDEEGRIAVIGTVQMEVQLLATKIHVQAFKTRYQKEKD</sequence>
<evidence type="ECO:0000313" key="4">
    <source>
        <dbReference type="Proteomes" id="UP000076532"/>
    </source>
</evidence>
<keyword evidence="1" id="KW-0548">Nucleotidyltransferase</keyword>